<feature type="region of interest" description="Disordered" evidence="1">
    <location>
        <begin position="1"/>
        <end position="23"/>
    </location>
</feature>
<dbReference type="Proteomes" id="UP000230828">
    <property type="component" value="Unassembled WGS sequence"/>
</dbReference>
<evidence type="ECO:0000313" key="2">
    <source>
        <dbReference type="EMBL" id="PIR40277.1"/>
    </source>
</evidence>
<accession>A0A2H0R1A0</accession>
<comment type="caution">
    <text evidence="2">The sequence shown here is derived from an EMBL/GenBank/DDBJ whole genome shotgun (WGS) entry which is preliminary data.</text>
</comment>
<name>A0A2H0R1A0_9BACT</name>
<proteinExistence type="predicted"/>
<reference evidence="2 3" key="1">
    <citation type="submission" date="2017-09" db="EMBL/GenBank/DDBJ databases">
        <title>Depth-based differentiation of microbial function through sediment-hosted aquifers and enrichment of novel symbionts in the deep terrestrial subsurface.</title>
        <authorList>
            <person name="Probst A.J."/>
            <person name="Ladd B."/>
            <person name="Jarett J.K."/>
            <person name="Geller-Mcgrath D.E."/>
            <person name="Sieber C.M."/>
            <person name="Emerson J.B."/>
            <person name="Anantharaman K."/>
            <person name="Thomas B.C."/>
            <person name="Malmstrom R."/>
            <person name="Stieglmeier M."/>
            <person name="Klingl A."/>
            <person name="Woyke T."/>
            <person name="Ryan C.M."/>
            <person name="Banfield J.F."/>
        </authorList>
    </citation>
    <scope>NUCLEOTIDE SEQUENCE [LARGE SCALE GENOMIC DNA]</scope>
    <source>
        <strain evidence="2">CG10_big_fil_rev_8_21_14_0_10_34_34</strain>
    </source>
</reference>
<protein>
    <submittedName>
        <fullName evidence="2">Uncharacterized protein</fullName>
    </submittedName>
</protein>
<evidence type="ECO:0000256" key="1">
    <source>
        <dbReference type="SAM" id="MobiDB-lite"/>
    </source>
</evidence>
<sequence>MLENEDQFKKIDEFSQEDKQGIEAKSPEEIVSLLAKGETVNFVYNEHYDVYLHFNPEGTTEVDDRGLKYSLERGDKSKSVAVFVNEIREAAKNWQNFYLQYQKVI</sequence>
<organism evidence="2 3">
    <name type="scientific">Candidatus Zambryskibacteria bacterium CG10_big_fil_rev_8_21_14_0_10_34_34</name>
    <dbReference type="NCBI Taxonomy" id="1975114"/>
    <lineage>
        <taxon>Bacteria</taxon>
        <taxon>Candidatus Zambryskiibacteriota</taxon>
    </lineage>
</organism>
<dbReference type="AlphaFoldDB" id="A0A2H0R1A0"/>
<evidence type="ECO:0000313" key="3">
    <source>
        <dbReference type="Proteomes" id="UP000230828"/>
    </source>
</evidence>
<dbReference type="EMBL" id="PCXM01000013">
    <property type="protein sequence ID" value="PIR40277.1"/>
    <property type="molecule type" value="Genomic_DNA"/>
</dbReference>
<gene>
    <name evidence="2" type="ORF">COV33_00595</name>
</gene>